<evidence type="ECO:0000256" key="1">
    <source>
        <dbReference type="SAM" id="MobiDB-lite"/>
    </source>
</evidence>
<dbReference type="SMART" id="SM01058">
    <property type="entry name" value="CarD_TRCF"/>
    <property type="match status" value="1"/>
</dbReference>
<dbReference type="PANTHER" id="PTHR38447">
    <property type="entry name" value="TRANSCRIPTION FACTOR YDEB-RELATED"/>
    <property type="match status" value="1"/>
</dbReference>
<reference evidence="3 4" key="1">
    <citation type="submission" date="2018-10" db="EMBL/GenBank/DDBJ databases">
        <title>Genomic Encyclopedia of Type Strains, Phase IV (KMG-IV): sequencing the most valuable type-strain genomes for metagenomic binning, comparative biology and taxonomic classification.</title>
        <authorList>
            <person name="Goeker M."/>
        </authorList>
    </citation>
    <scope>NUCLEOTIDE SEQUENCE [LARGE SCALE GENOMIC DNA]</scope>
    <source>
        <strain evidence="3 4">DSM 22008</strain>
    </source>
</reference>
<name>A0A420WD12_9PROT</name>
<comment type="caution">
    <text evidence="3">The sequence shown here is derived from an EMBL/GenBank/DDBJ whole genome shotgun (WGS) entry which is preliminary data.</text>
</comment>
<dbReference type="GO" id="GO:0009303">
    <property type="term" value="P:rRNA transcription"/>
    <property type="evidence" value="ECO:0007669"/>
    <property type="project" value="TreeGrafter"/>
</dbReference>
<feature type="region of interest" description="Disordered" evidence="1">
    <location>
        <begin position="1"/>
        <end position="27"/>
    </location>
</feature>
<dbReference type="Gene3D" id="1.20.58.1290">
    <property type="entry name" value="CarD-like, C-terminal domain"/>
    <property type="match status" value="1"/>
</dbReference>
<dbReference type="InterPro" id="IPR003711">
    <property type="entry name" value="CarD-like/TRCF_RID"/>
</dbReference>
<dbReference type="InterPro" id="IPR052531">
    <property type="entry name" value="CarD-like_regulator"/>
</dbReference>
<dbReference type="InterPro" id="IPR048792">
    <property type="entry name" value="CarD_C"/>
</dbReference>
<dbReference type="AlphaFoldDB" id="A0A420WD12"/>
<accession>A0A420WD12</accession>
<dbReference type="EMBL" id="RBII01000002">
    <property type="protein sequence ID" value="RKQ68820.1"/>
    <property type="molecule type" value="Genomic_DNA"/>
</dbReference>
<dbReference type="PANTHER" id="PTHR38447:SF1">
    <property type="entry name" value="RNA POLYMERASE-BINDING TRANSCRIPTION FACTOR CARD"/>
    <property type="match status" value="1"/>
</dbReference>
<dbReference type="InParanoid" id="A0A420WD12"/>
<gene>
    <name evidence="3" type="ORF">DES40_1593</name>
</gene>
<dbReference type="Pfam" id="PF02559">
    <property type="entry name" value="CarD_TRCF_RID"/>
    <property type="match status" value="1"/>
</dbReference>
<feature type="region of interest" description="Disordered" evidence="1">
    <location>
        <begin position="195"/>
        <end position="218"/>
    </location>
</feature>
<feature type="domain" description="CarD-like/TRCF RNAP-interacting" evidence="2">
    <location>
        <begin position="31"/>
        <end position="141"/>
    </location>
</feature>
<protein>
    <submittedName>
        <fullName evidence="3">CarD family transcriptional regulator</fullName>
    </submittedName>
</protein>
<evidence type="ECO:0000313" key="4">
    <source>
        <dbReference type="Proteomes" id="UP000282211"/>
    </source>
</evidence>
<feature type="compositionally biased region" description="Basic residues" evidence="1">
    <location>
        <begin position="16"/>
        <end position="27"/>
    </location>
</feature>
<dbReference type="SUPFAM" id="SSF141259">
    <property type="entry name" value="CarD-like"/>
    <property type="match status" value="1"/>
</dbReference>
<feature type="compositionally biased region" description="Basic and acidic residues" evidence="1">
    <location>
        <begin position="198"/>
        <end position="207"/>
    </location>
</feature>
<dbReference type="Pfam" id="PF21095">
    <property type="entry name" value="CarD_C"/>
    <property type="match status" value="1"/>
</dbReference>
<sequence length="218" mass="24263">MTKKAVRFMATDKKTTTSKKKASAKKTSKRAFRPGQHIVYPAHGVGEVIGIEQQVIAGFDIEVYVVLFEQDKMTLRVPTDKAENSGMRALSNELILKDSFTTLKGRARIKRTMWSRRAQEYEAKINSGDLILVSEVVRDLHRTDAQPEQSYSERQLYEAAIDRMVREVAAIKKCSRDVALGEVLETLTVARNRQAAKAAKDAEKAASESDDGEDTAAA</sequence>
<dbReference type="Proteomes" id="UP000282211">
    <property type="component" value="Unassembled WGS sequence"/>
</dbReference>
<evidence type="ECO:0000259" key="2">
    <source>
        <dbReference type="SMART" id="SM01058"/>
    </source>
</evidence>
<keyword evidence="4" id="KW-1185">Reference proteome</keyword>
<proteinExistence type="predicted"/>
<organism evidence="3 4">
    <name type="scientific">Litorimonas taeanensis</name>
    <dbReference type="NCBI Taxonomy" id="568099"/>
    <lineage>
        <taxon>Bacteria</taxon>
        <taxon>Pseudomonadati</taxon>
        <taxon>Pseudomonadota</taxon>
        <taxon>Alphaproteobacteria</taxon>
        <taxon>Maricaulales</taxon>
        <taxon>Robiginitomaculaceae</taxon>
    </lineage>
</organism>
<dbReference type="Gene3D" id="2.40.10.170">
    <property type="match status" value="1"/>
</dbReference>
<feature type="compositionally biased region" description="Acidic residues" evidence="1">
    <location>
        <begin position="208"/>
        <end position="218"/>
    </location>
</feature>
<dbReference type="InterPro" id="IPR036101">
    <property type="entry name" value="CarD-like/TRCF_RID_sf"/>
</dbReference>
<dbReference type="InterPro" id="IPR042215">
    <property type="entry name" value="CarD-like_C"/>
</dbReference>
<evidence type="ECO:0000313" key="3">
    <source>
        <dbReference type="EMBL" id="RKQ68820.1"/>
    </source>
</evidence>